<dbReference type="PIRSF" id="PIRSF004761">
    <property type="entry name" value="Hydrgn_mat_HypA"/>
    <property type="match status" value="1"/>
</dbReference>
<evidence type="ECO:0000313" key="6">
    <source>
        <dbReference type="EMBL" id="KAE8764326.1"/>
    </source>
</evidence>
<name>A0A7J5UPJ3_9MICO</name>
<sequence length="109" mass="11633">MHELSITQSIVEAVLDRTGDRKVTVVNLTIGRLSGVVPDAVRFCFDLVADGTPLAGAELRIEEPVGAAVCRSCAREFELTDPIPLCRCGSADVSILHGRELSVTSVKVL</sequence>
<feature type="binding site" evidence="5">
    <location>
        <position position="88"/>
    </location>
    <ligand>
        <name>Zn(2+)</name>
        <dbReference type="ChEBI" id="CHEBI:29105"/>
    </ligand>
</feature>
<gene>
    <name evidence="5" type="primary">hypA</name>
    <name evidence="6" type="ORF">GB883_09600</name>
</gene>
<reference evidence="6 7" key="1">
    <citation type="submission" date="2019-10" db="EMBL/GenBank/DDBJ databases">
        <title>Georgenia wutianyii sp. nov. and Georgenia yuyongxinii sp. nov. isolated from plateau pika (Ochotona curzoniae) in the Qinghai-Tibet plateau of China.</title>
        <authorList>
            <person name="Tian Z."/>
        </authorList>
    </citation>
    <scope>NUCLEOTIDE SEQUENCE [LARGE SCALE GENOMIC DNA]</scope>
    <source>
        <strain evidence="6 7">DSM 21501</strain>
    </source>
</reference>
<evidence type="ECO:0000256" key="1">
    <source>
        <dbReference type="ARBA" id="ARBA00010748"/>
    </source>
</evidence>
<dbReference type="PANTHER" id="PTHR34535:SF3">
    <property type="entry name" value="HYDROGENASE MATURATION FACTOR HYPA"/>
    <property type="match status" value="1"/>
</dbReference>
<keyword evidence="4 5" id="KW-0862">Zinc</keyword>
<dbReference type="InterPro" id="IPR000688">
    <property type="entry name" value="HypA/HybF"/>
</dbReference>
<dbReference type="AlphaFoldDB" id="A0A7J5UPJ3"/>
<protein>
    <recommendedName>
        <fullName evidence="5">Hydrogenase maturation factor HypA</fullName>
    </recommendedName>
</protein>
<comment type="caution">
    <text evidence="6">The sequence shown here is derived from an EMBL/GenBank/DDBJ whole genome shotgun (WGS) entry which is preliminary data.</text>
</comment>
<evidence type="ECO:0000256" key="2">
    <source>
        <dbReference type="ARBA" id="ARBA00022596"/>
    </source>
</evidence>
<dbReference type="GO" id="GO:0016151">
    <property type="term" value="F:nickel cation binding"/>
    <property type="evidence" value="ECO:0007669"/>
    <property type="project" value="UniProtKB-UniRule"/>
</dbReference>
<dbReference type="InterPro" id="IPR020538">
    <property type="entry name" value="Hydgase_Ni_incorp_HypA/HybF_CS"/>
</dbReference>
<feature type="binding site" evidence="5">
    <location>
        <position position="70"/>
    </location>
    <ligand>
        <name>Zn(2+)</name>
        <dbReference type="ChEBI" id="CHEBI:29105"/>
    </ligand>
</feature>
<dbReference type="PANTHER" id="PTHR34535">
    <property type="entry name" value="HYDROGENASE MATURATION FACTOR HYPA"/>
    <property type="match status" value="1"/>
</dbReference>
<dbReference type="Gene3D" id="3.30.2320.80">
    <property type="match status" value="1"/>
</dbReference>
<comment type="similarity">
    <text evidence="1 5">Belongs to the HypA/HybF family.</text>
</comment>
<evidence type="ECO:0000313" key="7">
    <source>
        <dbReference type="Proteomes" id="UP000451860"/>
    </source>
</evidence>
<evidence type="ECO:0000256" key="3">
    <source>
        <dbReference type="ARBA" id="ARBA00022723"/>
    </source>
</evidence>
<accession>A0A7J5UPJ3</accession>
<dbReference type="PROSITE" id="PS01249">
    <property type="entry name" value="HYPA"/>
    <property type="match status" value="1"/>
</dbReference>
<dbReference type="RefSeq" id="WP_152202477.1">
    <property type="nucleotide sequence ID" value="NZ_VUKF01000014.1"/>
</dbReference>
<dbReference type="HAMAP" id="MF_00213">
    <property type="entry name" value="HypA_HybF"/>
    <property type="match status" value="1"/>
</dbReference>
<dbReference type="GO" id="GO:0051604">
    <property type="term" value="P:protein maturation"/>
    <property type="evidence" value="ECO:0007669"/>
    <property type="project" value="InterPro"/>
</dbReference>
<dbReference type="Pfam" id="PF01155">
    <property type="entry name" value="HypA"/>
    <property type="match status" value="1"/>
</dbReference>
<feature type="binding site" evidence="5">
    <location>
        <position position="86"/>
    </location>
    <ligand>
        <name>Zn(2+)</name>
        <dbReference type="ChEBI" id="CHEBI:29105"/>
    </ligand>
</feature>
<keyword evidence="7" id="KW-1185">Reference proteome</keyword>
<evidence type="ECO:0000256" key="5">
    <source>
        <dbReference type="HAMAP-Rule" id="MF_00213"/>
    </source>
</evidence>
<evidence type="ECO:0000256" key="4">
    <source>
        <dbReference type="ARBA" id="ARBA00022833"/>
    </source>
</evidence>
<dbReference type="GO" id="GO:0008270">
    <property type="term" value="F:zinc ion binding"/>
    <property type="evidence" value="ECO:0007669"/>
    <property type="project" value="UniProtKB-UniRule"/>
</dbReference>
<organism evidence="6 7">
    <name type="scientific">Georgenia thermotolerans</name>
    <dbReference type="NCBI Taxonomy" id="527326"/>
    <lineage>
        <taxon>Bacteria</taxon>
        <taxon>Bacillati</taxon>
        <taxon>Actinomycetota</taxon>
        <taxon>Actinomycetes</taxon>
        <taxon>Micrococcales</taxon>
        <taxon>Bogoriellaceae</taxon>
        <taxon>Georgenia</taxon>
    </lineage>
</organism>
<keyword evidence="2 5" id="KW-0533">Nickel</keyword>
<feature type="binding site" evidence="5">
    <location>
        <position position="73"/>
    </location>
    <ligand>
        <name>Zn(2+)</name>
        <dbReference type="ChEBI" id="CHEBI:29105"/>
    </ligand>
</feature>
<dbReference type="OrthoDB" id="288014at2"/>
<dbReference type="EMBL" id="WHJE01000036">
    <property type="protein sequence ID" value="KAE8764326.1"/>
    <property type="molecule type" value="Genomic_DNA"/>
</dbReference>
<dbReference type="Proteomes" id="UP000451860">
    <property type="component" value="Unassembled WGS sequence"/>
</dbReference>
<keyword evidence="3 5" id="KW-0479">Metal-binding</keyword>
<comment type="function">
    <text evidence="5">Involved in the maturation of [NiFe] hydrogenases. Required for nickel insertion into the metal center of the hydrogenase.</text>
</comment>
<feature type="binding site" evidence="5">
    <location>
        <position position="2"/>
    </location>
    <ligand>
        <name>Ni(2+)</name>
        <dbReference type="ChEBI" id="CHEBI:49786"/>
    </ligand>
</feature>
<proteinExistence type="inferred from homology"/>